<evidence type="ECO:0000313" key="3">
    <source>
        <dbReference type="Proteomes" id="UP000298416"/>
    </source>
</evidence>
<dbReference type="GO" id="GO:0008104">
    <property type="term" value="P:intracellular protein localization"/>
    <property type="evidence" value="ECO:0007669"/>
    <property type="project" value="TreeGrafter"/>
</dbReference>
<name>A0A8X8WTY8_SALSN</name>
<dbReference type="EMBL" id="PNBA02000014">
    <property type="protein sequence ID" value="KAG6400882.1"/>
    <property type="molecule type" value="Genomic_DNA"/>
</dbReference>
<dbReference type="Proteomes" id="UP000298416">
    <property type="component" value="Unassembled WGS sequence"/>
</dbReference>
<accession>A0A8X8WTY8</accession>
<protein>
    <submittedName>
        <fullName evidence="2">Uncharacterized protein</fullName>
    </submittedName>
</protein>
<organism evidence="2">
    <name type="scientific">Salvia splendens</name>
    <name type="common">Scarlet sage</name>
    <dbReference type="NCBI Taxonomy" id="180675"/>
    <lineage>
        <taxon>Eukaryota</taxon>
        <taxon>Viridiplantae</taxon>
        <taxon>Streptophyta</taxon>
        <taxon>Embryophyta</taxon>
        <taxon>Tracheophyta</taxon>
        <taxon>Spermatophyta</taxon>
        <taxon>Magnoliopsida</taxon>
        <taxon>eudicotyledons</taxon>
        <taxon>Gunneridae</taxon>
        <taxon>Pentapetalae</taxon>
        <taxon>asterids</taxon>
        <taxon>lamiids</taxon>
        <taxon>Lamiales</taxon>
        <taxon>Lamiaceae</taxon>
        <taxon>Nepetoideae</taxon>
        <taxon>Mentheae</taxon>
        <taxon>Salviinae</taxon>
        <taxon>Salvia</taxon>
        <taxon>Salvia subgen. Calosphace</taxon>
        <taxon>core Calosphace</taxon>
    </lineage>
</organism>
<dbReference type="Pfam" id="PF08700">
    <property type="entry name" value="VPS51_Exo84_N"/>
    <property type="match status" value="1"/>
</dbReference>
<reference evidence="2" key="1">
    <citation type="submission" date="2018-01" db="EMBL/GenBank/DDBJ databases">
        <authorList>
            <person name="Mao J.F."/>
        </authorList>
    </citation>
    <scope>NUCLEOTIDE SEQUENCE</scope>
    <source>
        <strain evidence="2">Huo1</strain>
        <tissue evidence="2">Leaf</tissue>
    </source>
</reference>
<dbReference type="AlphaFoldDB" id="A0A8X8WTY8"/>
<dbReference type="GO" id="GO:0006887">
    <property type="term" value="P:exocytosis"/>
    <property type="evidence" value="ECO:0007669"/>
    <property type="project" value="InterPro"/>
</dbReference>
<gene>
    <name evidence="2" type="ORF">SASPL_137727</name>
</gene>
<evidence type="ECO:0000256" key="1">
    <source>
        <dbReference type="ARBA" id="ARBA00022448"/>
    </source>
</evidence>
<dbReference type="GO" id="GO:0000145">
    <property type="term" value="C:exocyst"/>
    <property type="evidence" value="ECO:0007669"/>
    <property type="project" value="InterPro"/>
</dbReference>
<comment type="caution">
    <text evidence="2">The sequence shown here is derived from an EMBL/GenBank/DDBJ whole genome shotgun (WGS) entry which is preliminary data.</text>
</comment>
<dbReference type="PANTHER" id="PTHR21426:SF15">
    <property type="entry name" value="EXOCYST COMPLEX COMPONENT EXO84A"/>
    <property type="match status" value="1"/>
</dbReference>
<dbReference type="PANTHER" id="PTHR21426">
    <property type="entry name" value="EXOCYST COMPLEX COMPONENT 8"/>
    <property type="match status" value="1"/>
</dbReference>
<dbReference type="GO" id="GO:0006893">
    <property type="term" value="P:Golgi to plasma membrane transport"/>
    <property type="evidence" value="ECO:0007669"/>
    <property type="project" value="TreeGrafter"/>
</dbReference>
<keyword evidence="3" id="KW-1185">Reference proteome</keyword>
<keyword evidence="1" id="KW-0813">Transport</keyword>
<sequence length="137" mass="15628">MAFSMTLSDKLKIFKSNNFDPQSYFHSNSGGTTEKEIRQLCMHLDRLKKASAEEMRKSVYANYESVIRREISDLEGELVSLKNLLSTRANIIHGIAAGVRTSPCRTELIMLERLFCSAFPHNPQLSVWLIRCKSTDN</sequence>
<dbReference type="InterPro" id="IPR033961">
    <property type="entry name" value="Exo84"/>
</dbReference>
<evidence type="ECO:0000313" key="2">
    <source>
        <dbReference type="EMBL" id="KAG6400882.1"/>
    </source>
</evidence>
<proteinExistence type="predicted"/>
<reference evidence="2" key="2">
    <citation type="submission" date="2020-08" db="EMBL/GenBank/DDBJ databases">
        <title>Plant Genome Project.</title>
        <authorList>
            <person name="Zhang R.-G."/>
        </authorList>
    </citation>
    <scope>NUCLEOTIDE SEQUENCE</scope>
    <source>
        <strain evidence="2">Huo1</strain>
        <tissue evidence="2">Leaf</tissue>
    </source>
</reference>